<dbReference type="RefSeq" id="WP_127000725.1">
    <property type="nucleotide sequence ID" value="NZ_CP034346.1"/>
</dbReference>
<protein>
    <submittedName>
        <fullName evidence="10">PLP-dependent aminotransferase family protein</fullName>
    </submittedName>
</protein>
<dbReference type="InterPro" id="IPR036388">
    <property type="entry name" value="WH-like_DNA-bd_sf"/>
</dbReference>
<proteinExistence type="inferred from homology"/>
<sequence length="478" mass="53497">MWKPDRQSKKPLYEQIADHLEKRIAYSEFPPGSLLPSERKLAEQLGVNRSTVILAFAELRSMGIIESRTGSGTRVSRTKWGATPKHTPNWNRYAEGGSFLPNLPFLRKIRDALSQDPSLIDFASGELAADLAPLDEIAALMREHHYTSYLGYDNPQGYIPLRQSLVDYLQKYRGIQTTESSIMITSGSQQSLYLITQCLLSPGDAVAIEDPSYCYSLPMFQSAGLRLFRLPIDQYGVHPEDIRELYKKHRIKMVFLNPNFQNPTGAVISSERREQLFSVASELGLPIVEDDPFSLTAFEGTAPAPLKSMDSNGNILYIGSFSKIAASGLRIGWMVAPNSIVQRLADARQQMDFGLSVIPQQVAAQFIKSDYFQPHLDRLQIQLQFKRDLLIESLRRELGDQISFVTPQGGLHLWCMLTPKVPDGKLLDEAIRRGVAFVPGSVYGSDSGFVRFTYARAKTEEIESGIAKFAEALHSLTD</sequence>
<dbReference type="PRINTS" id="PR00035">
    <property type="entry name" value="HTHGNTR"/>
</dbReference>
<feature type="domain" description="HTH gntR-type" evidence="9">
    <location>
        <begin position="10"/>
        <end position="78"/>
    </location>
</feature>
<dbReference type="GO" id="GO:0003677">
    <property type="term" value="F:DNA binding"/>
    <property type="evidence" value="ECO:0007669"/>
    <property type="project" value="UniProtKB-KW"/>
</dbReference>
<dbReference type="Proteomes" id="UP000270678">
    <property type="component" value="Chromosome"/>
</dbReference>
<dbReference type="EMBL" id="CP034346">
    <property type="protein sequence ID" value="AZS16276.1"/>
    <property type="molecule type" value="Genomic_DNA"/>
</dbReference>
<dbReference type="InterPro" id="IPR036390">
    <property type="entry name" value="WH_DNA-bd_sf"/>
</dbReference>
<dbReference type="CDD" id="cd00609">
    <property type="entry name" value="AAT_like"/>
    <property type="match status" value="1"/>
</dbReference>
<dbReference type="FunFam" id="3.40.640.10:FF:000023">
    <property type="entry name" value="Transcriptional regulator, GntR family"/>
    <property type="match status" value="1"/>
</dbReference>
<name>A0A3S9V188_9BACL</name>
<dbReference type="PANTHER" id="PTHR46577:SF1">
    <property type="entry name" value="HTH-TYPE TRANSCRIPTIONAL REGULATORY PROTEIN GABR"/>
    <property type="match status" value="1"/>
</dbReference>
<dbReference type="InterPro" id="IPR000524">
    <property type="entry name" value="Tscrpt_reg_HTH_GntR"/>
</dbReference>
<dbReference type="OrthoDB" id="9802601at2"/>
<evidence type="ECO:0000256" key="7">
    <source>
        <dbReference type="ARBA" id="ARBA00023125"/>
    </source>
</evidence>
<dbReference type="KEGG" id="plut:EI981_18710"/>
<dbReference type="GO" id="GO:0008483">
    <property type="term" value="F:transaminase activity"/>
    <property type="evidence" value="ECO:0007669"/>
    <property type="project" value="UniProtKB-KW"/>
</dbReference>
<evidence type="ECO:0000313" key="11">
    <source>
        <dbReference type="Proteomes" id="UP000270678"/>
    </source>
</evidence>
<evidence type="ECO:0000313" key="10">
    <source>
        <dbReference type="EMBL" id="AZS16276.1"/>
    </source>
</evidence>
<dbReference type="SUPFAM" id="SSF53383">
    <property type="entry name" value="PLP-dependent transferases"/>
    <property type="match status" value="1"/>
</dbReference>
<dbReference type="InterPro" id="IPR015421">
    <property type="entry name" value="PyrdxlP-dep_Trfase_major"/>
</dbReference>
<keyword evidence="3 10" id="KW-0032">Aminotransferase</keyword>
<keyword evidence="11" id="KW-1185">Reference proteome</keyword>
<accession>A0A3S9V188</accession>
<dbReference type="PANTHER" id="PTHR46577">
    <property type="entry name" value="HTH-TYPE TRANSCRIPTIONAL REGULATORY PROTEIN GABR"/>
    <property type="match status" value="1"/>
</dbReference>
<gene>
    <name evidence="10" type="ORF">EI981_18710</name>
</gene>
<comment type="cofactor">
    <cofactor evidence="1">
        <name>pyridoxal 5'-phosphate</name>
        <dbReference type="ChEBI" id="CHEBI:597326"/>
    </cofactor>
</comment>
<dbReference type="SUPFAM" id="SSF46785">
    <property type="entry name" value="Winged helix' DNA-binding domain"/>
    <property type="match status" value="1"/>
</dbReference>
<dbReference type="PROSITE" id="PS50949">
    <property type="entry name" value="HTH_GNTR"/>
    <property type="match status" value="1"/>
</dbReference>
<keyword evidence="7" id="KW-0238">DNA-binding</keyword>
<evidence type="ECO:0000256" key="8">
    <source>
        <dbReference type="ARBA" id="ARBA00023163"/>
    </source>
</evidence>
<dbReference type="Pfam" id="PF00155">
    <property type="entry name" value="Aminotran_1_2"/>
    <property type="match status" value="1"/>
</dbReference>
<evidence type="ECO:0000256" key="6">
    <source>
        <dbReference type="ARBA" id="ARBA00023015"/>
    </source>
</evidence>
<dbReference type="InterPro" id="IPR004839">
    <property type="entry name" value="Aminotransferase_I/II_large"/>
</dbReference>
<evidence type="ECO:0000256" key="2">
    <source>
        <dbReference type="ARBA" id="ARBA00005384"/>
    </source>
</evidence>
<reference evidence="11" key="1">
    <citation type="submission" date="2018-12" db="EMBL/GenBank/DDBJ databases">
        <title>Complete genome sequence of Paenibacillus sp. MBLB1234.</title>
        <authorList>
            <person name="Nam Y.-D."/>
            <person name="Kang J."/>
            <person name="Chung W.-H."/>
            <person name="Park Y.S."/>
        </authorList>
    </citation>
    <scope>NUCLEOTIDE SEQUENCE [LARGE SCALE GENOMIC DNA]</scope>
    <source>
        <strain evidence="11">MBLB1234</strain>
    </source>
</reference>
<keyword evidence="5" id="KW-0663">Pyridoxal phosphate</keyword>
<keyword evidence="8" id="KW-0804">Transcription</keyword>
<dbReference type="Gene3D" id="3.90.1150.10">
    <property type="entry name" value="Aspartate Aminotransferase, domain 1"/>
    <property type="match status" value="1"/>
</dbReference>
<dbReference type="Pfam" id="PF00392">
    <property type="entry name" value="GntR"/>
    <property type="match status" value="1"/>
</dbReference>
<dbReference type="Gene3D" id="1.10.10.10">
    <property type="entry name" value="Winged helix-like DNA-binding domain superfamily/Winged helix DNA-binding domain"/>
    <property type="match status" value="1"/>
</dbReference>
<keyword evidence="6" id="KW-0805">Transcription regulation</keyword>
<dbReference type="GO" id="GO:0030170">
    <property type="term" value="F:pyridoxal phosphate binding"/>
    <property type="evidence" value="ECO:0007669"/>
    <property type="project" value="InterPro"/>
</dbReference>
<evidence type="ECO:0000256" key="5">
    <source>
        <dbReference type="ARBA" id="ARBA00022898"/>
    </source>
</evidence>
<dbReference type="InterPro" id="IPR015422">
    <property type="entry name" value="PyrdxlP-dep_Trfase_small"/>
</dbReference>
<dbReference type="AlphaFoldDB" id="A0A3S9V188"/>
<keyword evidence="4 10" id="KW-0808">Transferase</keyword>
<comment type="similarity">
    <text evidence="2">In the C-terminal section; belongs to the class-I pyridoxal-phosphate-dependent aminotransferase family.</text>
</comment>
<dbReference type="Gene3D" id="3.40.640.10">
    <property type="entry name" value="Type I PLP-dependent aspartate aminotransferase-like (Major domain)"/>
    <property type="match status" value="1"/>
</dbReference>
<evidence type="ECO:0000256" key="1">
    <source>
        <dbReference type="ARBA" id="ARBA00001933"/>
    </source>
</evidence>
<organism evidence="10 11">
    <name type="scientific">Paenibacillus lutimineralis</name>
    <dbReference type="NCBI Taxonomy" id="2707005"/>
    <lineage>
        <taxon>Bacteria</taxon>
        <taxon>Bacillati</taxon>
        <taxon>Bacillota</taxon>
        <taxon>Bacilli</taxon>
        <taxon>Bacillales</taxon>
        <taxon>Paenibacillaceae</taxon>
        <taxon>Paenibacillus</taxon>
    </lineage>
</organism>
<evidence type="ECO:0000259" key="9">
    <source>
        <dbReference type="PROSITE" id="PS50949"/>
    </source>
</evidence>
<dbReference type="CDD" id="cd07377">
    <property type="entry name" value="WHTH_GntR"/>
    <property type="match status" value="1"/>
</dbReference>
<evidence type="ECO:0000256" key="3">
    <source>
        <dbReference type="ARBA" id="ARBA00022576"/>
    </source>
</evidence>
<dbReference type="GO" id="GO:0003700">
    <property type="term" value="F:DNA-binding transcription factor activity"/>
    <property type="evidence" value="ECO:0007669"/>
    <property type="project" value="InterPro"/>
</dbReference>
<dbReference type="InterPro" id="IPR051446">
    <property type="entry name" value="HTH_trans_reg/aminotransferase"/>
</dbReference>
<evidence type="ECO:0000256" key="4">
    <source>
        <dbReference type="ARBA" id="ARBA00022679"/>
    </source>
</evidence>
<dbReference type="InterPro" id="IPR015424">
    <property type="entry name" value="PyrdxlP-dep_Trfase"/>
</dbReference>
<dbReference type="SMART" id="SM00345">
    <property type="entry name" value="HTH_GNTR"/>
    <property type="match status" value="1"/>
</dbReference>